<keyword evidence="2" id="KW-1185">Reference proteome</keyword>
<sequence length="63" mass="7524">MIVSISFGNRDAPFMFFFIIAKFFCSWRKDGKRKGGDGDRPFLQRKTFIRAKEFDLKKRTRGR</sequence>
<dbReference type="EMBL" id="NEWK01000002">
    <property type="protein sequence ID" value="OXB86532.1"/>
    <property type="molecule type" value="Genomic_DNA"/>
</dbReference>
<gene>
    <name evidence="1" type="ORF">B9L19_13460</name>
</gene>
<proteinExistence type="predicted"/>
<organism evidence="1 2">
    <name type="scientific">Geobacillus thermocatenulatus</name>
    <dbReference type="NCBI Taxonomy" id="33938"/>
    <lineage>
        <taxon>Bacteria</taxon>
        <taxon>Bacillati</taxon>
        <taxon>Bacillota</taxon>
        <taxon>Bacilli</taxon>
        <taxon>Bacillales</taxon>
        <taxon>Anoxybacillaceae</taxon>
        <taxon>Geobacillus</taxon>
        <taxon>Geobacillus thermoleovorans group</taxon>
    </lineage>
</organism>
<dbReference type="Proteomes" id="UP000198378">
    <property type="component" value="Unassembled WGS sequence"/>
</dbReference>
<evidence type="ECO:0000313" key="2">
    <source>
        <dbReference type="Proteomes" id="UP000198378"/>
    </source>
</evidence>
<accession>A0A226Q4U8</accession>
<reference evidence="1 2" key="1">
    <citation type="submission" date="2017-05" db="EMBL/GenBank/DDBJ databases">
        <title>The genome sequence of Geobacillus thermocatenulatus DSM 730.</title>
        <authorList>
            <person name="Ramaloko W.T."/>
            <person name="Koen N."/>
            <person name="Polliack S."/>
            <person name="Aliyu H."/>
            <person name="Lebre P."/>
            <person name="Mohr T."/>
            <person name="Oswald F."/>
            <person name="Zwick M."/>
            <person name="Neumann A."/>
            <person name="Syldatk C."/>
            <person name="Cowan D."/>
            <person name="De Maayer P."/>
        </authorList>
    </citation>
    <scope>NUCLEOTIDE SEQUENCE [LARGE SCALE GENOMIC DNA]</scope>
    <source>
        <strain evidence="1 2">BGSC 93A1</strain>
    </source>
</reference>
<comment type="caution">
    <text evidence="1">The sequence shown here is derived from an EMBL/GenBank/DDBJ whole genome shotgun (WGS) entry which is preliminary data.</text>
</comment>
<protein>
    <submittedName>
        <fullName evidence="1">Uncharacterized protein</fullName>
    </submittedName>
</protein>
<evidence type="ECO:0000313" key="1">
    <source>
        <dbReference type="EMBL" id="OXB86532.1"/>
    </source>
</evidence>
<dbReference type="KEGG" id="gtm:GT3921_14590"/>
<name>A0A226Q4U8_9BACL</name>
<dbReference type="AlphaFoldDB" id="A0A226Q4U8"/>